<dbReference type="AlphaFoldDB" id="W0AG06"/>
<keyword evidence="3" id="KW-1185">Reference proteome</keyword>
<name>W0AG06_9SPHN</name>
<sequence length="579" mass="65084">MVATRILAALLALSAAPTAALAQTADAQLRAIYEAEWAWRQNEFARLEDDEAWTATADHLPRVDAKSEEARIAYWTRTLAALDKVPVDQLSAEEKVNYAVYRTSIAAFVADGPYRVWEMPFNADSNFWSGIEPRGSFRTADEYRRYLGRLRDLPRYFGEHIANMRAGLKRGFSVPRATLVGRDASIAAYVTADPAQSPFYKVFATLPGTIPAADQEKLRAEARTIIAEQVVPAYKLLLAFYRDEYLAKTRTTLAAEKMPDGVAFYQAQIRQYTTLDLTAVQIHQIGLKEVARITAEMEQVKAKTGFAGTLDQFKTFLRTDPQFYAKTPDELMGVSAYVAKRADGALKDTIGLLPRYRFTIRPVPDSIAPFYTAGRGGLESCLMNTYDLPSRSLYQIPALTLHECVPGHSFQAALALEGPNRPDFRKQTYFSGYGEGWGLYTEWLGTVMGIYRTPYEDFGRLSYEMWRACRLVIDTGIHHYGWSREKAIAYLLDHTALSRHEVETEVDRYISWPGQALAYKLGEMTIRRKRADAEAKLGADFDQRWFHDLILGLGSVPLPVLEEKIDDWIAGGGKNPNAA</sequence>
<dbReference type="Pfam" id="PF05960">
    <property type="entry name" value="DUF885"/>
    <property type="match status" value="1"/>
</dbReference>
<accession>W0AG06</accession>
<dbReference type="RefSeq" id="WP_211258229.1">
    <property type="nucleotide sequence ID" value="NZ_CP006644.1"/>
</dbReference>
<dbReference type="KEGG" id="ssan:NX02_19015"/>
<evidence type="ECO:0008006" key="4">
    <source>
        <dbReference type="Google" id="ProtNLM"/>
    </source>
</evidence>
<dbReference type="HOGENOM" id="CLU_018914_0_1_5"/>
<reference evidence="2 3" key="1">
    <citation type="submission" date="2013-07" db="EMBL/GenBank/DDBJ databases">
        <title>Completed genome of Sphingomonas sanxanigenens NX02.</title>
        <authorList>
            <person name="Ma T."/>
            <person name="Huang H."/>
            <person name="Wu M."/>
            <person name="Li X."/>
            <person name="Li G."/>
        </authorList>
    </citation>
    <scope>NUCLEOTIDE SEQUENCE [LARGE SCALE GENOMIC DNA]</scope>
    <source>
        <strain evidence="2 3">NX02</strain>
    </source>
</reference>
<feature type="chain" id="PRO_5004785203" description="DUF885 domain-containing protein" evidence="1">
    <location>
        <begin position="23"/>
        <end position="579"/>
    </location>
</feature>
<dbReference type="InterPro" id="IPR010281">
    <property type="entry name" value="DUF885"/>
</dbReference>
<gene>
    <name evidence="2" type="ORF">NX02_19015</name>
</gene>
<dbReference type="EMBL" id="CP006644">
    <property type="protein sequence ID" value="AHE55467.1"/>
    <property type="molecule type" value="Genomic_DNA"/>
</dbReference>
<dbReference type="PANTHER" id="PTHR33361">
    <property type="entry name" value="GLR0591 PROTEIN"/>
    <property type="match status" value="1"/>
</dbReference>
<evidence type="ECO:0000313" key="3">
    <source>
        <dbReference type="Proteomes" id="UP000018851"/>
    </source>
</evidence>
<protein>
    <recommendedName>
        <fullName evidence="4">DUF885 domain-containing protein</fullName>
    </recommendedName>
</protein>
<dbReference type="PANTHER" id="PTHR33361:SF2">
    <property type="entry name" value="DUF885 DOMAIN-CONTAINING PROTEIN"/>
    <property type="match status" value="1"/>
</dbReference>
<feature type="signal peptide" evidence="1">
    <location>
        <begin position="1"/>
        <end position="22"/>
    </location>
</feature>
<evidence type="ECO:0000256" key="1">
    <source>
        <dbReference type="SAM" id="SignalP"/>
    </source>
</evidence>
<dbReference type="PATRIC" id="fig|1123269.5.peg.3720"/>
<dbReference type="eggNOG" id="COG4805">
    <property type="taxonomic scope" value="Bacteria"/>
</dbReference>
<dbReference type="STRING" id="1123269.NX02_19015"/>
<dbReference type="Proteomes" id="UP000018851">
    <property type="component" value="Chromosome"/>
</dbReference>
<evidence type="ECO:0000313" key="2">
    <source>
        <dbReference type="EMBL" id="AHE55467.1"/>
    </source>
</evidence>
<keyword evidence="1" id="KW-0732">Signal</keyword>
<proteinExistence type="predicted"/>
<organism evidence="2 3">
    <name type="scientific">Sphingomonas sanxanigenens DSM 19645 = NX02</name>
    <dbReference type="NCBI Taxonomy" id="1123269"/>
    <lineage>
        <taxon>Bacteria</taxon>
        <taxon>Pseudomonadati</taxon>
        <taxon>Pseudomonadota</taxon>
        <taxon>Alphaproteobacteria</taxon>
        <taxon>Sphingomonadales</taxon>
        <taxon>Sphingomonadaceae</taxon>
        <taxon>Sphingomonas</taxon>
    </lineage>
</organism>